<dbReference type="EMBL" id="JAJTJA010000014">
    <property type="protein sequence ID" value="KAH8690252.1"/>
    <property type="molecule type" value="Genomic_DNA"/>
</dbReference>
<organism evidence="1 2">
    <name type="scientific">Talaromyces proteolyticus</name>
    <dbReference type="NCBI Taxonomy" id="1131652"/>
    <lineage>
        <taxon>Eukaryota</taxon>
        <taxon>Fungi</taxon>
        <taxon>Dikarya</taxon>
        <taxon>Ascomycota</taxon>
        <taxon>Pezizomycotina</taxon>
        <taxon>Eurotiomycetes</taxon>
        <taxon>Eurotiomycetidae</taxon>
        <taxon>Eurotiales</taxon>
        <taxon>Trichocomaceae</taxon>
        <taxon>Talaromyces</taxon>
        <taxon>Talaromyces sect. Bacilispori</taxon>
    </lineage>
</organism>
<dbReference type="Gene3D" id="3.30.420.40">
    <property type="match status" value="1"/>
</dbReference>
<dbReference type="AlphaFoldDB" id="A0AAD4PUM2"/>
<dbReference type="InterPro" id="IPR043129">
    <property type="entry name" value="ATPase_NBD"/>
</dbReference>
<evidence type="ECO:0008006" key="3">
    <source>
        <dbReference type="Google" id="ProtNLM"/>
    </source>
</evidence>
<reference evidence="1" key="1">
    <citation type="submission" date="2021-12" db="EMBL/GenBank/DDBJ databases">
        <title>Convergent genome expansion in fungi linked to evolution of root-endophyte symbiosis.</title>
        <authorList>
            <consortium name="DOE Joint Genome Institute"/>
            <person name="Ke Y.-H."/>
            <person name="Bonito G."/>
            <person name="Liao H.-L."/>
            <person name="Looney B."/>
            <person name="Rojas-Flechas A."/>
            <person name="Nash J."/>
            <person name="Hameed K."/>
            <person name="Schadt C."/>
            <person name="Martin F."/>
            <person name="Crous P.W."/>
            <person name="Miettinen O."/>
            <person name="Magnuson J.K."/>
            <person name="Labbe J."/>
            <person name="Jacobson D."/>
            <person name="Doktycz M.J."/>
            <person name="Veneault-Fourrey C."/>
            <person name="Kuo A."/>
            <person name="Mondo S."/>
            <person name="Calhoun S."/>
            <person name="Riley R."/>
            <person name="Ohm R."/>
            <person name="LaButti K."/>
            <person name="Andreopoulos B."/>
            <person name="Pangilinan J."/>
            <person name="Nolan M."/>
            <person name="Tritt A."/>
            <person name="Clum A."/>
            <person name="Lipzen A."/>
            <person name="Daum C."/>
            <person name="Barry K."/>
            <person name="Grigoriev I.V."/>
            <person name="Vilgalys R."/>
        </authorList>
    </citation>
    <scope>NUCLEOTIDE SEQUENCE</scope>
    <source>
        <strain evidence="1">PMI_201</strain>
    </source>
</reference>
<keyword evidence="2" id="KW-1185">Reference proteome</keyword>
<dbReference type="Proteomes" id="UP001201262">
    <property type="component" value="Unassembled WGS sequence"/>
</dbReference>
<dbReference type="CDD" id="cd10170">
    <property type="entry name" value="ASKHA_NBD_HSP70"/>
    <property type="match status" value="1"/>
</dbReference>
<protein>
    <recommendedName>
        <fullName evidence="3">Hsp70 family protein</fullName>
    </recommendedName>
</protein>
<sequence length="588" mass="66448">MFFGGTSISAGLVLRSRRKETKGMKVIIAIDFGTTYSGIAYANTGEADKQTVMRNWGRGTPSDDKVPTILRYDNGGTTGPFKWGFQARKQLRKGRKMHEWFKLGLCPEHEERRAAESELSRKYPSTTALAPVTGDKDEKLVVDYLSRLKRRVDEHFGEFDVRVYELPRKYIVIVPAIWDHWEQDRTRNYAQRAGIGKGSWLQIISEPETAATFALDRMPRLGLRAGNTFVICDAGGGTVDLTSYTIRSLDPISLAGAGKRSGGLRGSSFLNRIFANCLQHKLRDYYGGWDQGFLDYAVDEFERRIKTEFTGDGDNGTYTIMVHGLADSHRHRIIGCSLELSVKELRENVFKEAIAKIQGLVRNQIATTNSAIVRGALIAGLTRHSKDQDGVFRVRGPRVESRIAGRSYGTCAYQRFNPKEDDASRKQRLSTGEDLIERMQWFVNEGHSIQDRVLKPFEFEKEQEVIMGPIQEVVIHIYSSETRDAGGIVEPKYSDDPGLRECAQLKMDLRDLELPIEKYNGIDFASFEYDHSNPLLTLMNGSPRNLDVAGKERARTHIEPQFSYMKATTQDWVFRFDNAPQQLTGGKG</sequence>
<gene>
    <name evidence="1" type="ORF">BGW36DRAFT_433204</name>
</gene>
<evidence type="ECO:0000313" key="1">
    <source>
        <dbReference type="EMBL" id="KAH8690252.1"/>
    </source>
</evidence>
<dbReference type="PANTHER" id="PTHR14187">
    <property type="entry name" value="ALPHA KINASE/ELONGATION FACTOR 2 KINASE"/>
    <property type="match status" value="1"/>
</dbReference>
<accession>A0AAD4PUM2</accession>
<dbReference type="SUPFAM" id="SSF53067">
    <property type="entry name" value="Actin-like ATPase domain"/>
    <property type="match status" value="2"/>
</dbReference>
<evidence type="ECO:0000313" key="2">
    <source>
        <dbReference type="Proteomes" id="UP001201262"/>
    </source>
</evidence>
<comment type="caution">
    <text evidence="1">The sequence shown here is derived from an EMBL/GenBank/DDBJ whole genome shotgun (WGS) entry which is preliminary data.</text>
</comment>
<dbReference type="PANTHER" id="PTHR14187:SF5">
    <property type="entry name" value="HEAT SHOCK 70 KDA PROTEIN 12A"/>
    <property type="match status" value="1"/>
</dbReference>
<dbReference type="RefSeq" id="XP_046066535.1">
    <property type="nucleotide sequence ID" value="XM_046221241.1"/>
</dbReference>
<proteinExistence type="predicted"/>
<name>A0AAD4PUM2_9EURO</name>
<dbReference type="GeneID" id="70251528"/>